<dbReference type="AlphaFoldDB" id="A0A290XE91"/>
<protein>
    <submittedName>
        <fullName evidence="2">Uncharacterized protein</fullName>
    </submittedName>
</protein>
<dbReference type="Proteomes" id="UP000218968">
    <property type="component" value="Chromosome"/>
</dbReference>
<gene>
    <name evidence="2" type="ORF">CNR27_07230</name>
</gene>
<dbReference type="EMBL" id="CP023406">
    <property type="protein sequence ID" value="ATD67256.1"/>
    <property type="molecule type" value="Genomic_DNA"/>
</dbReference>
<accession>A0A290XE91</accession>
<reference evidence="3" key="1">
    <citation type="submission" date="2017-09" db="EMBL/GenBank/DDBJ databases">
        <title>Luteimonas liuhanmingii sp.nov., isolated from the intestinal contents of Tibetan Plateau Pika in Yushu, Qinghai Province, China.</title>
        <authorList>
            <person name="Gui Z."/>
        </authorList>
    </citation>
    <scope>NUCLEOTIDE SEQUENCE [LARGE SCALE GENOMIC DNA]</scope>
    <source>
        <strain evidence="3">100111</strain>
    </source>
</reference>
<proteinExistence type="predicted"/>
<sequence>MPPPGDPPAGALRDSSGLDRQVSGGPLIPVELQPGVVPSVLRLAEDETGGLWVGACGRQLFRVCDD</sequence>
<name>A0A290XE91_9GAMM</name>
<evidence type="ECO:0000256" key="1">
    <source>
        <dbReference type="SAM" id="MobiDB-lite"/>
    </source>
</evidence>
<organism evidence="2 3">
    <name type="scientific">Luteimonas chenhongjianii</name>
    <dbReference type="NCBI Taxonomy" id="2006110"/>
    <lineage>
        <taxon>Bacteria</taxon>
        <taxon>Pseudomonadati</taxon>
        <taxon>Pseudomonadota</taxon>
        <taxon>Gammaproteobacteria</taxon>
        <taxon>Lysobacterales</taxon>
        <taxon>Lysobacteraceae</taxon>
        <taxon>Luteimonas</taxon>
    </lineage>
</organism>
<feature type="region of interest" description="Disordered" evidence="1">
    <location>
        <begin position="1"/>
        <end position="29"/>
    </location>
</feature>
<keyword evidence="3" id="KW-1185">Reference proteome</keyword>
<evidence type="ECO:0000313" key="2">
    <source>
        <dbReference type="EMBL" id="ATD67256.1"/>
    </source>
</evidence>
<dbReference type="KEGG" id="lum:CNR27_07230"/>
<evidence type="ECO:0000313" key="3">
    <source>
        <dbReference type="Proteomes" id="UP000218968"/>
    </source>
</evidence>